<comment type="similarity">
    <text evidence="1">Belongs to the transposase 7 family.</text>
</comment>
<keyword evidence="2" id="KW-0815">Transposition</keyword>
<feature type="domain" description="Tn3 transposase DDE" evidence="5">
    <location>
        <begin position="589"/>
        <end position="978"/>
    </location>
</feature>
<dbReference type="STRING" id="62101.AB835_14680"/>
<dbReference type="Proteomes" id="UP000242502">
    <property type="component" value="Unassembled WGS sequence"/>
</dbReference>
<dbReference type="GO" id="GO:0006313">
    <property type="term" value="P:DNA transposition"/>
    <property type="evidence" value="ECO:0007669"/>
    <property type="project" value="InterPro"/>
</dbReference>
<dbReference type="InterPro" id="IPR047653">
    <property type="entry name" value="Tn3-like_transpos"/>
</dbReference>
<evidence type="ECO:0000259" key="5">
    <source>
        <dbReference type="Pfam" id="PF01526"/>
    </source>
</evidence>
<protein>
    <submittedName>
        <fullName evidence="7">Transposase</fullName>
    </submittedName>
</protein>
<keyword evidence="3" id="KW-0238">DNA-binding</keyword>
<evidence type="ECO:0000313" key="8">
    <source>
        <dbReference type="Proteomes" id="UP000242502"/>
    </source>
</evidence>
<evidence type="ECO:0000256" key="4">
    <source>
        <dbReference type="ARBA" id="ARBA00023172"/>
    </source>
</evidence>
<gene>
    <name evidence="7" type="ORF">AB835_14680</name>
</gene>
<feature type="non-terminal residue" evidence="7">
    <location>
        <position position="1003"/>
    </location>
</feature>
<evidence type="ECO:0000259" key="6">
    <source>
        <dbReference type="Pfam" id="PF13700"/>
    </source>
</evidence>
<evidence type="ECO:0000256" key="1">
    <source>
        <dbReference type="ARBA" id="ARBA00009402"/>
    </source>
</evidence>
<dbReference type="AlphaFoldDB" id="A0A1D2QLA0"/>
<dbReference type="NCBIfam" id="NF033527">
    <property type="entry name" value="transpos_Tn3"/>
    <property type="match status" value="1"/>
</dbReference>
<dbReference type="InterPro" id="IPR025296">
    <property type="entry name" value="DUF4158"/>
</dbReference>
<evidence type="ECO:0000256" key="2">
    <source>
        <dbReference type="ARBA" id="ARBA00022578"/>
    </source>
</evidence>
<dbReference type="EMBL" id="MDLC01000097">
    <property type="protein sequence ID" value="ODS22346.1"/>
    <property type="molecule type" value="Genomic_DNA"/>
</dbReference>
<dbReference type="GO" id="GO:0003677">
    <property type="term" value="F:DNA binding"/>
    <property type="evidence" value="ECO:0007669"/>
    <property type="project" value="UniProtKB-KW"/>
</dbReference>
<comment type="caution">
    <text evidence="7">The sequence shown here is derived from an EMBL/GenBank/DDBJ whole genome shotgun (WGS) entry which is preliminary data.</text>
</comment>
<dbReference type="GO" id="GO:0004803">
    <property type="term" value="F:transposase activity"/>
    <property type="evidence" value="ECO:0007669"/>
    <property type="project" value="InterPro"/>
</dbReference>
<dbReference type="Pfam" id="PF13700">
    <property type="entry name" value="DUF4158"/>
    <property type="match status" value="1"/>
</dbReference>
<sequence>MPIEFLTDEQKRQYGRFYGEPTEAQLARFFHLDNTDLKLINKRRGDYNRLGFALQLSTVRFLGTFLANPIEVPTNVILFTARQLTISDTAISTLSLYMERKATRYTHSTEIQRFYGYHDFNNPPWRFRLNRLLYTRVWISNERPSLLFDLATAWLIQHKVLLPGVSTLTRLISEVRERAANRLWLSLSQLPSKEQKTKLETLLEVPEKSRVSALDRYRKGPVKISAPAFNEAVNRYKGLMTFGIQDLDFSKVPPVRLTALARHAGMISMHKIARMSENKRIGMLVAFVQAFEVIALNEAIDVLDLLITDISREARKIGQKKRLRTLKDLDKSALALAEVCSLILDINMTDDQLRTTIFAKFPRETLAASVSTVNNLARPYDDDYQDEMIEQYSRVRRFLPTLFSNIEFKAASAGKPVLAAFNYLADLGSSRKQYIDDPPLDFITNPWKRLVFDADGRVNRRGYTLCFLDKLQDSLRRRDIYIEHSHRWGDPRKKLLQGAAWQANRIQVCRSLGHPLQPKEAITHLVNQLDSTYKQVASNFENNEAVSLDLSGKRPSLTITNLDRLEESVSLIELNKQVSNLLPAVDLTELLLEIQAHTGFIDEFTHVSEFNARADDLNISLCAVLLGEACNIGLEPLIKHQVPALTRHRLGWVKQNYLRAETLVKANAKLVDYQSTLTLAKKWGGGEVASADGMRFVAPIRTINAGPNRKYFGSSRGITWYNFISDQYSGFHGIVIPGTLRDSMFVLEGLLEQQTGLNPTEIMTDTTGTSDMVFGLFWLLGYQFSPRLADAGEAVFWRVDKNADYGILNDLARNCVKTHKIEQHWDDMLRIAGSLKLGTVQASELIRSLLKSERPSSLAQAIIEAGRINKTLYLLNYVDDEDYRRRILTQLNRGEGRHGVARAICHGQRGEIRKRYREGQEDQLGALGLVTNALALWNTIYMEEALNYLAGQGMDIRAEDEARLSPLSHKHINMLGHYSFTLAEQVKKGELRPLNQDSSDREG</sequence>
<feature type="domain" description="DUF4158" evidence="6">
    <location>
        <begin position="5"/>
        <end position="175"/>
    </location>
</feature>
<evidence type="ECO:0000256" key="3">
    <source>
        <dbReference type="ARBA" id="ARBA00023125"/>
    </source>
</evidence>
<dbReference type="Pfam" id="PF01526">
    <property type="entry name" value="DDE_Tnp_Tn3"/>
    <property type="match status" value="1"/>
</dbReference>
<proteinExistence type="inferred from homology"/>
<dbReference type="InterPro" id="IPR002513">
    <property type="entry name" value="Tn3_Tnp_DDE_dom"/>
</dbReference>
<accession>A0A1D2QLA0</accession>
<reference evidence="7 8" key="1">
    <citation type="journal article" date="2016" name="Appl. Environ. Microbiol.">
        <title>Lack of Overt Genome Reduction in the Bryostatin-Producing Bryozoan Symbiont "Candidatus Endobugula sertula".</title>
        <authorList>
            <person name="Miller I.J."/>
            <person name="Vanee N."/>
            <person name="Fong S.S."/>
            <person name="Lim-Fong G.E."/>
            <person name="Kwan J.C."/>
        </authorList>
    </citation>
    <scope>NUCLEOTIDE SEQUENCE [LARGE SCALE GENOMIC DNA]</scope>
    <source>
        <strain evidence="7">AB1-4</strain>
    </source>
</reference>
<evidence type="ECO:0000313" key="7">
    <source>
        <dbReference type="EMBL" id="ODS22346.1"/>
    </source>
</evidence>
<organism evidence="7 8">
    <name type="scientific">Candidatus Endobugula sertula</name>
    <name type="common">Bugula neritina bacterial symbiont</name>
    <dbReference type="NCBI Taxonomy" id="62101"/>
    <lineage>
        <taxon>Bacteria</taxon>
        <taxon>Pseudomonadati</taxon>
        <taxon>Pseudomonadota</taxon>
        <taxon>Gammaproteobacteria</taxon>
        <taxon>Cellvibrionales</taxon>
        <taxon>Cellvibrionaceae</taxon>
        <taxon>Candidatus Endobugula</taxon>
    </lineage>
</organism>
<keyword evidence="4" id="KW-0233">DNA recombination</keyword>
<name>A0A1D2QLA0_9GAMM</name>